<evidence type="ECO:0000256" key="2">
    <source>
        <dbReference type="ARBA" id="ARBA00022692"/>
    </source>
</evidence>
<dbReference type="InterPro" id="IPR052250">
    <property type="entry name" value="PDI_TMX3"/>
</dbReference>
<keyword evidence="4 7" id="KW-0472">Membrane</keyword>
<gene>
    <name evidence="10" type="primary">LOC101860361</name>
</gene>
<dbReference type="PROSITE" id="PS00194">
    <property type="entry name" value="THIOREDOXIN_1"/>
    <property type="match status" value="1"/>
</dbReference>
<dbReference type="InterPro" id="IPR017937">
    <property type="entry name" value="Thioredoxin_CS"/>
</dbReference>
<evidence type="ECO:0000313" key="9">
    <source>
        <dbReference type="Proteomes" id="UP000694888"/>
    </source>
</evidence>
<feature type="domain" description="Thioredoxin" evidence="8">
    <location>
        <begin position="1"/>
        <end position="89"/>
    </location>
</feature>
<dbReference type="PANTHER" id="PTHR46426">
    <property type="entry name" value="PROTEIN DISULFIDE-ISOMERASE TMX3"/>
    <property type="match status" value="1"/>
</dbReference>
<evidence type="ECO:0000256" key="7">
    <source>
        <dbReference type="SAM" id="Phobius"/>
    </source>
</evidence>
<dbReference type="SUPFAM" id="SSF52833">
    <property type="entry name" value="Thioredoxin-like"/>
    <property type="match status" value="2"/>
</dbReference>
<evidence type="ECO:0000259" key="8">
    <source>
        <dbReference type="PROSITE" id="PS51352"/>
    </source>
</evidence>
<dbReference type="GeneID" id="101860361"/>
<organism evidence="9 10">
    <name type="scientific">Aplysia californica</name>
    <name type="common">California sea hare</name>
    <dbReference type="NCBI Taxonomy" id="6500"/>
    <lineage>
        <taxon>Eukaryota</taxon>
        <taxon>Metazoa</taxon>
        <taxon>Spiralia</taxon>
        <taxon>Lophotrochozoa</taxon>
        <taxon>Mollusca</taxon>
        <taxon>Gastropoda</taxon>
        <taxon>Heterobranchia</taxon>
        <taxon>Euthyneura</taxon>
        <taxon>Tectipleura</taxon>
        <taxon>Aplysiida</taxon>
        <taxon>Aplysioidea</taxon>
        <taxon>Aplysiidae</taxon>
        <taxon>Aplysia</taxon>
    </lineage>
</organism>
<accession>A0ABM0K3D9</accession>
<protein>
    <submittedName>
        <fullName evidence="10">Protein disulfide-isomerase TMX3</fullName>
    </submittedName>
</protein>
<sequence length="426" mass="48980">MWLVEFYAPWCGHCKKLEPVYREVAQELHKLGSAVRVGKLDCTRYSHVASEFAVRGFPTIMFVHGDRTFTHRGDRTKEDLIEFALRAQGPTVRKLSSIGKLNEALGQHTDTVFFLYIGEDDQYSDFYRKYADVAEAHAIHAYFYSGKKHILDTRKTERFPTLLVFKDNHYYEYFPPEGVVTASSVQQWVNRERYASFPLMSGPGLNEMVNAARYLVILAVDREALKKSGSLSSRLYSMTKDIAFNSRDKFHSEFQFLWMPEVETVNSIAMSFLATPALMVLESERQLYYLAPLPDNLTRPMLQDFLMRVAEGKEPAFGGTGFSMRIRRIFYDLISTVLSIWQASRWLFLLMFGLPTIIISVICYSLCCMETIDDIPDDEDDEDDEDRELYDRQHPPLPAGESDLPSYDEVQAAGGDHKTSEDKKNE</sequence>
<dbReference type="PANTHER" id="PTHR46426:SF1">
    <property type="entry name" value="PROTEIN DISULFIDE-ISOMERASE TMX3"/>
    <property type="match status" value="1"/>
</dbReference>
<comment type="subcellular location">
    <subcellularLocation>
        <location evidence="1">Endoplasmic reticulum membrane</location>
        <topology evidence="1">Single-pass membrane protein</topology>
    </subcellularLocation>
</comment>
<name>A0ABM0K3D9_APLCA</name>
<dbReference type="InterPro" id="IPR036249">
    <property type="entry name" value="Thioredoxin-like_sf"/>
</dbReference>
<dbReference type="PRINTS" id="PR00421">
    <property type="entry name" value="THIOREDOXIN"/>
</dbReference>
<reference evidence="10" key="1">
    <citation type="submission" date="2025-08" db="UniProtKB">
        <authorList>
            <consortium name="RefSeq"/>
        </authorList>
    </citation>
    <scope>IDENTIFICATION</scope>
</reference>
<evidence type="ECO:0000256" key="4">
    <source>
        <dbReference type="ARBA" id="ARBA00023136"/>
    </source>
</evidence>
<evidence type="ECO:0000256" key="5">
    <source>
        <dbReference type="ARBA" id="ARBA00045246"/>
    </source>
</evidence>
<dbReference type="InterPro" id="IPR013766">
    <property type="entry name" value="Thioredoxin_domain"/>
</dbReference>
<feature type="transmembrane region" description="Helical" evidence="7">
    <location>
        <begin position="346"/>
        <end position="367"/>
    </location>
</feature>
<keyword evidence="9" id="KW-1185">Reference proteome</keyword>
<comment type="function">
    <text evidence="5">Probable disulfide isomerase, which participates in the folding of proteins containing disulfide bonds. May act as a dithiol oxidase. Acts as a regulator of endoplasmic reticulum-mitochondria contact sites via its ability to regulate redox signals.</text>
</comment>
<evidence type="ECO:0000313" key="10">
    <source>
        <dbReference type="RefSeq" id="XP_005107831.2"/>
    </source>
</evidence>
<dbReference type="Pfam" id="PF00085">
    <property type="entry name" value="Thioredoxin"/>
    <property type="match status" value="1"/>
</dbReference>
<dbReference type="Proteomes" id="UP000694888">
    <property type="component" value="Unplaced"/>
</dbReference>
<evidence type="ECO:0000256" key="1">
    <source>
        <dbReference type="ARBA" id="ARBA00004389"/>
    </source>
</evidence>
<dbReference type="Gene3D" id="3.40.30.10">
    <property type="entry name" value="Glutaredoxin"/>
    <property type="match status" value="1"/>
</dbReference>
<feature type="compositionally biased region" description="Basic and acidic residues" evidence="6">
    <location>
        <begin position="415"/>
        <end position="426"/>
    </location>
</feature>
<dbReference type="PROSITE" id="PS51352">
    <property type="entry name" value="THIOREDOXIN_2"/>
    <property type="match status" value="1"/>
</dbReference>
<proteinExistence type="predicted"/>
<keyword evidence="3 7" id="KW-1133">Transmembrane helix</keyword>
<feature type="region of interest" description="Disordered" evidence="6">
    <location>
        <begin position="375"/>
        <end position="426"/>
    </location>
</feature>
<feature type="compositionally biased region" description="Acidic residues" evidence="6">
    <location>
        <begin position="375"/>
        <end position="388"/>
    </location>
</feature>
<keyword evidence="2 7" id="KW-0812">Transmembrane</keyword>
<evidence type="ECO:0000256" key="6">
    <source>
        <dbReference type="SAM" id="MobiDB-lite"/>
    </source>
</evidence>
<evidence type="ECO:0000256" key="3">
    <source>
        <dbReference type="ARBA" id="ARBA00022989"/>
    </source>
</evidence>
<dbReference type="RefSeq" id="XP_005107831.2">
    <property type="nucleotide sequence ID" value="XM_005107774.3"/>
</dbReference>